<dbReference type="AlphaFoldDB" id="A0A3A6UC49"/>
<dbReference type="GO" id="GO:0043093">
    <property type="term" value="P:FtsZ-dependent cytokinesis"/>
    <property type="evidence" value="ECO:0007669"/>
    <property type="project" value="UniProtKB-UniRule"/>
</dbReference>
<organism evidence="9 10">
    <name type="scientific">Parashewanella spongiae</name>
    <dbReference type="NCBI Taxonomy" id="342950"/>
    <lineage>
        <taxon>Bacteria</taxon>
        <taxon>Pseudomonadati</taxon>
        <taxon>Pseudomonadota</taxon>
        <taxon>Gammaproteobacteria</taxon>
        <taxon>Alteromonadales</taxon>
        <taxon>Shewanellaceae</taxon>
        <taxon>Parashewanella</taxon>
    </lineage>
</organism>
<dbReference type="RefSeq" id="WP_121853690.1">
    <property type="nucleotide sequence ID" value="NZ_CP037952.1"/>
</dbReference>
<evidence type="ECO:0000256" key="3">
    <source>
        <dbReference type="ARBA" id="ARBA00023210"/>
    </source>
</evidence>
<dbReference type="EMBL" id="QYYH01000062">
    <property type="protein sequence ID" value="RJY14676.1"/>
    <property type="molecule type" value="Genomic_DNA"/>
</dbReference>
<sequence length="179" mass="20589">MLLMPKKDWQWQYDYVNDVLSLSLGSELEFLTSYKKKQLIPDACSKMVFDLEHANFYIEMIDRLQNVLTITEAGLVQIALNATAAHFMLKPQMPKSWFFEASNTCVYSEHGKVFELKLEHNNERVLVLAIERGLQATLVMILSPESVLSSGKVLRQFDTIKVMHDRLRPLKSKRQIAAA</sequence>
<comment type="caution">
    <text evidence="9">The sequence shown here is derived from an EMBL/GenBank/DDBJ whole genome shotgun (WGS) entry which is preliminary data.</text>
</comment>
<proteinExistence type="inferred from homology"/>
<dbReference type="OrthoDB" id="5765005at2"/>
<comment type="function">
    <text evidence="5 6">Contributes to the efficiency of the cell division process by stabilizing the polymeric form of the cell division protein FtsZ. Acts by promoting interactions between FtsZ protofilaments and suppressing the GTPase activity of FtsZ.</text>
</comment>
<protein>
    <recommendedName>
        <fullName evidence="5 6">Cell division protein ZapC</fullName>
    </recommendedName>
</protein>
<gene>
    <name evidence="5" type="primary">zapC</name>
    <name evidence="9" type="ORF">D5R81_11010</name>
</gene>
<keyword evidence="1 5" id="KW-0963">Cytoplasm</keyword>
<dbReference type="InterPro" id="IPR048373">
    <property type="entry name" value="ZapC_N"/>
</dbReference>
<dbReference type="HAMAP" id="MF_00906">
    <property type="entry name" value="ZapC"/>
    <property type="match status" value="1"/>
</dbReference>
<dbReference type="Proteomes" id="UP000273022">
    <property type="component" value="Unassembled WGS sequence"/>
</dbReference>
<dbReference type="InterPro" id="IPR048372">
    <property type="entry name" value="ZapC_C"/>
</dbReference>
<dbReference type="GO" id="GO:0000917">
    <property type="term" value="P:division septum assembly"/>
    <property type="evidence" value="ECO:0007669"/>
    <property type="project" value="UniProtKB-KW"/>
</dbReference>
<evidence type="ECO:0000256" key="4">
    <source>
        <dbReference type="ARBA" id="ARBA00023306"/>
    </source>
</evidence>
<dbReference type="GO" id="GO:0005737">
    <property type="term" value="C:cytoplasm"/>
    <property type="evidence" value="ECO:0007669"/>
    <property type="project" value="UniProtKB-SubCell"/>
</dbReference>
<evidence type="ECO:0000256" key="5">
    <source>
        <dbReference type="HAMAP-Rule" id="MF_00906"/>
    </source>
</evidence>
<evidence type="ECO:0000256" key="2">
    <source>
        <dbReference type="ARBA" id="ARBA00022618"/>
    </source>
</evidence>
<dbReference type="Pfam" id="PF21083">
    <property type="entry name" value="ZapC_N"/>
    <property type="match status" value="1"/>
</dbReference>
<comment type="subunit">
    <text evidence="5">Interacts directly with FtsZ.</text>
</comment>
<dbReference type="InterPro" id="IPR009809">
    <property type="entry name" value="ZapC"/>
</dbReference>
<evidence type="ECO:0000256" key="6">
    <source>
        <dbReference type="PIRNR" id="PIRNR010252"/>
    </source>
</evidence>
<comment type="similarity">
    <text evidence="5 6">Belongs to the ZapC family.</text>
</comment>
<feature type="domain" description="Cell-division protein ZapC N-terminal" evidence="8">
    <location>
        <begin position="3"/>
        <end position="90"/>
    </location>
</feature>
<evidence type="ECO:0000259" key="7">
    <source>
        <dbReference type="Pfam" id="PF07126"/>
    </source>
</evidence>
<evidence type="ECO:0000313" key="9">
    <source>
        <dbReference type="EMBL" id="RJY14676.1"/>
    </source>
</evidence>
<accession>A0A3A6UC49</accession>
<name>A0A3A6UC49_9GAMM</name>
<evidence type="ECO:0000256" key="1">
    <source>
        <dbReference type="ARBA" id="ARBA00022490"/>
    </source>
</evidence>
<keyword evidence="3 5" id="KW-0717">Septation</keyword>
<reference evidence="9 10" key="1">
    <citation type="submission" date="2018-09" db="EMBL/GenBank/DDBJ databases">
        <title>Phylogeny of the Shewanellaceae, and recommendation for two new genera, Pseudoshewanella and Parashewanella.</title>
        <authorList>
            <person name="Wang G."/>
        </authorList>
    </citation>
    <scope>NUCLEOTIDE SEQUENCE [LARGE SCALE GENOMIC DNA]</scope>
    <source>
        <strain evidence="9 10">KCTC 22492</strain>
    </source>
</reference>
<dbReference type="Pfam" id="PF07126">
    <property type="entry name" value="ZapC_C"/>
    <property type="match status" value="1"/>
</dbReference>
<keyword evidence="10" id="KW-1185">Reference proteome</keyword>
<evidence type="ECO:0000313" key="10">
    <source>
        <dbReference type="Proteomes" id="UP000273022"/>
    </source>
</evidence>
<dbReference type="PIRSF" id="PIRSF010252">
    <property type="entry name" value="ZapC"/>
    <property type="match status" value="1"/>
</dbReference>
<evidence type="ECO:0000259" key="8">
    <source>
        <dbReference type="Pfam" id="PF21083"/>
    </source>
</evidence>
<keyword evidence="2 5" id="KW-0132">Cell division</keyword>
<feature type="domain" description="Cell-division protein ZapC C-terminal" evidence="7">
    <location>
        <begin position="91"/>
        <end position="172"/>
    </location>
</feature>
<keyword evidence="4 5" id="KW-0131">Cell cycle</keyword>
<comment type="subcellular location">
    <subcellularLocation>
        <location evidence="5 6">Cytoplasm</location>
    </subcellularLocation>
</comment>